<organism evidence="2">
    <name type="scientific">Oscillatoriales cyanobacterium SpSt-418</name>
    <dbReference type="NCBI Taxonomy" id="2282169"/>
    <lineage>
        <taxon>Bacteria</taxon>
        <taxon>Bacillati</taxon>
        <taxon>Cyanobacteriota</taxon>
        <taxon>Cyanophyceae</taxon>
        <taxon>Oscillatoriophycideae</taxon>
        <taxon>Oscillatoriales</taxon>
    </lineage>
</organism>
<feature type="transmembrane region" description="Helical" evidence="1">
    <location>
        <begin position="82"/>
        <end position="99"/>
    </location>
</feature>
<dbReference type="AlphaFoldDB" id="A0A7C3KC02"/>
<evidence type="ECO:0000256" key="1">
    <source>
        <dbReference type="SAM" id="Phobius"/>
    </source>
</evidence>
<feature type="transmembrane region" description="Helical" evidence="1">
    <location>
        <begin position="12"/>
        <end position="30"/>
    </location>
</feature>
<keyword evidence="1" id="KW-0812">Transmembrane</keyword>
<dbReference type="EMBL" id="DSRU01000002">
    <property type="protein sequence ID" value="HFM96185.1"/>
    <property type="molecule type" value="Genomic_DNA"/>
</dbReference>
<feature type="transmembrane region" description="Helical" evidence="1">
    <location>
        <begin position="51"/>
        <end position="76"/>
    </location>
</feature>
<reference evidence="2" key="1">
    <citation type="journal article" date="2020" name="mSystems">
        <title>Genome- and Community-Level Interaction Insights into Carbon Utilization and Element Cycling Functions of Hydrothermarchaeota in Hydrothermal Sediment.</title>
        <authorList>
            <person name="Zhou Z."/>
            <person name="Liu Y."/>
            <person name="Xu W."/>
            <person name="Pan J."/>
            <person name="Luo Z.H."/>
            <person name="Li M."/>
        </authorList>
    </citation>
    <scope>NUCLEOTIDE SEQUENCE [LARGE SCALE GENOMIC DNA]</scope>
    <source>
        <strain evidence="2">SpSt-418</strain>
    </source>
</reference>
<comment type="caution">
    <text evidence="2">The sequence shown here is derived from an EMBL/GenBank/DDBJ whole genome shotgun (WGS) entry which is preliminary data.</text>
</comment>
<evidence type="ECO:0000313" key="2">
    <source>
        <dbReference type="EMBL" id="HFM96185.1"/>
    </source>
</evidence>
<gene>
    <name evidence="2" type="ORF">ENR64_00150</name>
</gene>
<protein>
    <submittedName>
        <fullName evidence="2">Uncharacterized protein</fullName>
    </submittedName>
</protein>
<keyword evidence="1" id="KW-0472">Membrane</keyword>
<accession>A0A7C3KC02</accession>
<proteinExistence type="predicted"/>
<sequence length="122" mass="13674">MYFYYEPPYFLLFAGLVISILSGVAFEAVLKQNVRDWSKNRSTRTLANLQGFQLLMPFLGMAMGIWFFLASGIQIFGFPGKFAYILSGSLTALIGWLVWSQLGKILVQLEKGGSKALDLDSY</sequence>
<keyword evidence="1" id="KW-1133">Transmembrane helix</keyword>
<name>A0A7C3KC02_9CYAN</name>